<evidence type="ECO:0000256" key="1">
    <source>
        <dbReference type="ARBA" id="ARBA00022837"/>
    </source>
</evidence>
<dbReference type="GO" id="GO:0005509">
    <property type="term" value="F:calcium ion binding"/>
    <property type="evidence" value="ECO:0007669"/>
    <property type="project" value="InterPro"/>
</dbReference>
<dbReference type="EMBL" id="JBAMIC010000018">
    <property type="protein sequence ID" value="KAK7094868.1"/>
    <property type="molecule type" value="Genomic_DNA"/>
</dbReference>
<accession>A0AAN9AWZ4</accession>
<feature type="signal peptide" evidence="2">
    <location>
        <begin position="1"/>
        <end position="22"/>
    </location>
</feature>
<comment type="caution">
    <text evidence="4">The sequence shown here is derived from an EMBL/GenBank/DDBJ whole genome shotgun (WGS) entry which is preliminary data.</text>
</comment>
<dbReference type="PROSITE" id="PS50222">
    <property type="entry name" value="EF_HAND_2"/>
    <property type="match status" value="1"/>
</dbReference>
<feature type="chain" id="PRO_5043004244" description="EF-hand domain-containing protein" evidence="2">
    <location>
        <begin position="23"/>
        <end position="155"/>
    </location>
</feature>
<evidence type="ECO:0000313" key="4">
    <source>
        <dbReference type="EMBL" id="KAK7094868.1"/>
    </source>
</evidence>
<organism evidence="4 5">
    <name type="scientific">Littorina saxatilis</name>
    <dbReference type="NCBI Taxonomy" id="31220"/>
    <lineage>
        <taxon>Eukaryota</taxon>
        <taxon>Metazoa</taxon>
        <taxon>Spiralia</taxon>
        <taxon>Lophotrochozoa</taxon>
        <taxon>Mollusca</taxon>
        <taxon>Gastropoda</taxon>
        <taxon>Caenogastropoda</taxon>
        <taxon>Littorinimorpha</taxon>
        <taxon>Littorinoidea</taxon>
        <taxon>Littorinidae</taxon>
        <taxon>Littorina</taxon>
    </lineage>
</organism>
<dbReference type="InterPro" id="IPR011992">
    <property type="entry name" value="EF-hand-dom_pair"/>
</dbReference>
<gene>
    <name evidence="4" type="ORF">V1264_006358</name>
</gene>
<evidence type="ECO:0000313" key="5">
    <source>
        <dbReference type="Proteomes" id="UP001374579"/>
    </source>
</evidence>
<protein>
    <recommendedName>
        <fullName evidence="3">EF-hand domain-containing protein</fullName>
    </recommendedName>
</protein>
<name>A0AAN9AWZ4_9CAEN</name>
<dbReference type="Gene3D" id="1.10.238.10">
    <property type="entry name" value="EF-hand"/>
    <property type="match status" value="1"/>
</dbReference>
<sequence length="155" mass="17789">MAQISAVVLVVMTTLTQQQGTGEEIAPQNMNLTQAQEMFKQTYKELDLNHDLLVDLREFMEPYLKHDHDNNMAVTLAEFLQQAPAEENQEILTSDFRFHDQNHDDVISVPEMQSQFSNIDTDENKEITEAEFIAYGTKLFTEKSHPSFQQPPVGK</sequence>
<keyword evidence="2" id="KW-0732">Signal</keyword>
<dbReference type="PROSITE" id="PS00018">
    <property type="entry name" value="EF_HAND_1"/>
    <property type="match status" value="1"/>
</dbReference>
<feature type="domain" description="EF-hand" evidence="3">
    <location>
        <begin position="87"/>
        <end position="122"/>
    </location>
</feature>
<evidence type="ECO:0000256" key="2">
    <source>
        <dbReference type="SAM" id="SignalP"/>
    </source>
</evidence>
<dbReference type="Proteomes" id="UP001374579">
    <property type="component" value="Unassembled WGS sequence"/>
</dbReference>
<dbReference type="InterPro" id="IPR002048">
    <property type="entry name" value="EF_hand_dom"/>
</dbReference>
<evidence type="ECO:0000259" key="3">
    <source>
        <dbReference type="PROSITE" id="PS50222"/>
    </source>
</evidence>
<keyword evidence="1" id="KW-0106">Calcium</keyword>
<dbReference type="InterPro" id="IPR018247">
    <property type="entry name" value="EF_Hand_1_Ca_BS"/>
</dbReference>
<keyword evidence="5" id="KW-1185">Reference proteome</keyword>
<reference evidence="4 5" key="1">
    <citation type="submission" date="2024-02" db="EMBL/GenBank/DDBJ databases">
        <title>Chromosome-scale genome assembly of the rough periwinkle Littorina saxatilis.</title>
        <authorList>
            <person name="De Jode A."/>
            <person name="Faria R."/>
            <person name="Formenti G."/>
            <person name="Sims Y."/>
            <person name="Smith T.P."/>
            <person name="Tracey A."/>
            <person name="Wood J.M.D."/>
            <person name="Zagrodzka Z.B."/>
            <person name="Johannesson K."/>
            <person name="Butlin R.K."/>
            <person name="Leder E.H."/>
        </authorList>
    </citation>
    <scope>NUCLEOTIDE SEQUENCE [LARGE SCALE GENOMIC DNA]</scope>
    <source>
        <strain evidence="4">Snail1</strain>
        <tissue evidence="4">Muscle</tissue>
    </source>
</reference>
<dbReference type="AlphaFoldDB" id="A0AAN9AWZ4"/>
<dbReference type="SUPFAM" id="SSF47473">
    <property type="entry name" value="EF-hand"/>
    <property type="match status" value="1"/>
</dbReference>
<proteinExistence type="predicted"/>